<keyword evidence="3" id="KW-1185">Reference proteome</keyword>
<name>A0A1T5DV61_9BACT</name>
<evidence type="ECO:0000313" key="2">
    <source>
        <dbReference type="EMBL" id="SKB75430.1"/>
    </source>
</evidence>
<dbReference type="InterPro" id="IPR002850">
    <property type="entry name" value="PIN_toxin-like"/>
</dbReference>
<dbReference type="Proteomes" id="UP000190897">
    <property type="component" value="Unassembled WGS sequence"/>
</dbReference>
<dbReference type="Pfam" id="PF13470">
    <property type="entry name" value="PIN_3"/>
    <property type="match status" value="1"/>
</dbReference>
<evidence type="ECO:0000259" key="1">
    <source>
        <dbReference type="Pfam" id="PF13470"/>
    </source>
</evidence>
<dbReference type="EMBL" id="FUZA01000002">
    <property type="protein sequence ID" value="SKB75430.1"/>
    <property type="molecule type" value="Genomic_DNA"/>
</dbReference>
<dbReference type="OrthoDB" id="9802590at2"/>
<dbReference type="AlphaFoldDB" id="A0A1T5DV61"/>
<organism evidence="2 3">
    <name type="scientific">Dyadobacter psychrophilus</name>
    <dbReference type="NCBI Taxonomy" id="651661"/>
    <lineage>
        <taxon>Bacteria</taxon>
        <taxon>Pseudomonadati</taxon>
        <taxon>Bacteroidota</taxon>
        <taxon>Cytophagia</taxon>
        <taxon>Cytophagales</taxon>
        <taxon>Spirosomataceae</taxon>
        <taxon>Dyadobacter</taxon>
    </lineage>
</organism>
<dbReference type="InterPro" id="IPR029060">
    <property type="entry name" value="PIN-like_dom_sf"/>
</dbReference>
<accession>A0A1T5DV61</accession>
<dbReference type="PANTHER" id="PTHR34610">
    <property type="entry name" value="SSL7007 PROTEIN"/>
    <property type="match status" value="1"/>
</dbReference>
<reference evidence="3" key="1">
    <citation type="submission" date="2017-02" db="EMBL/GenBank/DDBJ databases">
        <authorList>
            <person name="Varghese N."/>
            <person name="Submissions S."/>
        </authorList>
    </citation>
    <scope>NUCLEOTIDE SEQUENCE [LARGE SCALE GENOMIC DNA]</scope>
    <source>
        <strain evidence="3">DSM 22270</strain>
    </source>
</reference>
<dbReference type="STRING" id="651661.SAMN05660293_01921"/>
<protein>
    <submittedName>
        <fullName evidence="2">Putative toxin-antitoxin system toxin component, PIN family</fullName>
    </submittedName>
</protein>
<dbReference type="PANTHER" id="PTHR34610:SF3">
    <property type="entry name" value="SSL7007 PROTEIN"/>
    <property type="match status" value="1"/>
</dbReference>
<dbReference type="SUPFAM" id="SSF88723">
    <property type="entry name" value="PIN domain-like"/>
    <property type="match status" value="1"/>
</dbReference>
<gene>
    <name evidence="2" type="ORF">SAMN05660293_01921</name>
</gene>
<proteinExistence type="predicted"/>
<sequence>MVLVIDTNCLMVSIPKLSASRWLFDGLKSGIFEFGISTEILEEYEEVIGGFYSPNLATNVVELLPNLENAIWVTPFYRWNLISDVDDNKFVDCALACQADYIITHDKHFNVLGSIPFPKVNILNLQELKIILATWK</sequence>
<feature type="domain" description="PIN" evidence="1">
    <location>
        <begin position="3"/>
        <end position="108"/>
    </location>
</feature>
<evidence type="ECO:0000313" key="3">
    <source>
        <dbReference type="Proteomes" id="UP000190897"/>
    </source>
</evidence>
<dbReference type="NCBIfam" id="TIGR00305">
    <property type="entry name" value="putative toxin-antitoxin system toxin component, PIN family"/>
    <property type="match status" value="1"/>
</dbReference>
<dbReference type="RefSeq" id="WP_082214454.1">
    <property type="nucleotide sequence ID" value="NZ_FUZA01000002.1"/>
</dbReference>
<dbReference type="InterPro" id="IPR002716">
    <property type="entry name" value="PIN_dom"/>
</dbReference>